<dbReference type="Pfam" id="PF13947">
    <property type="entry name" value="GUB_WAK_bind"/>
    <property type="match status" value="1"/>
</dbReference>
<evidence type="ECO:0000256" key="8">
    <source>
        <dbReference type="SAM" id="MobiDB-lite"/>
    </source>
</evidence>
<feature type="region of interest" description="Disordered" evidence="8">
    <location>
        <begin position="304"/>
        <end position="336"/>
    </location>
</feature>
<feature type="region of interest" description="Disordered" evidence="8">
    <location>
        <begin position="389"/>
        <end position="420"/>
    </location>
</feature>
<keyword evidence="6 9" id="KW-0472">Membrane</keyword>
<keyword evidence="5 9" id="KW-1133">Transmembrane helix</keyword>
<feature type="transmembrane region" description="Helical" evidence="9">
    <location>
        <begin position="782"/>
        <end position="806"/>
    </location>
</feature>
<keyword evidence="7" id="KW-0325">Glycoprotein</keyword>
<evidence type="ECO:0000256" key="4">
    <source>
        <dbReference type="ARBA" id="ARBA00022729"/>
    </source>
</evidence>
<evidence type="ECO:0000313" key="11">
    <source>
        <dbReference type="EMBL" id="WKA06460.1"/>
    </source>
</evidence>
<name>A0ABY9DFG8_VITVI</name>
<accession>A0ABY9DFG8</accession>
<dbReference type="PROSITE" id="PS50011">
    <property type="entry name" value="PROTEIN_KINASE_DOM"/>
    <property type="match status" value="1"/>
</dbReference>
<gene>
    <name evidence="11" type="ORF">VitviT2T_024357</name>
</gene>
<dbReference type="InterPro" id="IPR000719">
    <property type="entry name" value="Prot_kinase_dom"/>
</dbReference>
<dbReference type="Gene3D" id="1.10.510.10">
    <property type="entry name" value="Transferase(Phosphotransferase) domain 1"/>
    <property type="match status" value="1"/>
</dbReference>
<dbReference type="SMART" id="SM00220">
    <property type="entry name" value="S_TKc"/>
    <property type="match status" value="1"/>
</dbReference>
<sequence length="1164" mass="132636">MCSDSNGCAINDNYVDDEINDAINDMHGPRNKEVNSNESIGHEIGRNGKNIDYLFSEAHRELYPATQAHQVFYLDDYKNGQNWKVVQKVQHRHLWDVLEVDSNIEVDANFDETNKDDADQENESCDIEWSFELDDQLEHFDRINVNPEVINNNILCMGDRNDDGDDDFICDDIIEEDIIVDNDNIVEEWLSSETHKMTKNDIQRLSTDQLSQGQEGIPPLVQTSGTCKRLNTNLIVEMIFDTAQKRTRSGRIIGTSPIKEANRTSPNVQVDVAHTSLNRNSTIRRMPCSDSQRVDTFLPMQDIENGDDTPIPPPTLQDCGTPRNVNKNSTPRRMTRSHSRIVGIDELMWGFGNVEDTIAPAIMDTSETPFDPNNNTSTMDADSTIGRRKVRGDSRGVGTDKLIQENGSRPLGGVEIKPENIAPTGVNSSRMKSEIGTIVRNYAPLDVEKWVDISESDKVFMMEKLQEKFIIDFTQDHVKKAIEGKMVARYRDHRNKCHKHFKKYPTIALAKQNPYKHVNDQKQWDWLCDRFASEKFQILVIKSYGAFHYNSILLRLGDPLGCGHPDPAYELVCENNRTILYGKYFVEEINYHNYTIRVIVAGLEKTNCFSLPLYSSTIDELYVYGYEYVDELDTVVLMNCARPIFDQYYIPIVPCNRTDATFSSSQPYAYALAAGYKQVRDLPYSCTIGSTVVTRSFMAVSEPCNLSSSDLQEKLLMGLQLSFLSTRCLECTVKDSWCLPNFSNNTIQCLDDYRINFETLRSPYTTQGREDAFDQSGYSGTIAIVITIIGGRFLLGISCLLGYLIYKFQRRHLSLDDDIEEFLQNHKNLQPIRYSYLHLKKITNNFRNKLGQGGFGSMYKGILQSGRIVAVKVLVMSKANGQDFINEIATIGRIHHVNIVQLVGFCVEGSKWALIYDFMPNGSLDKFIFLKGEKHIPLSWDRLYKIALGVGRGIEYLHQGCDMQILHFDIKPHNILLDEDFTPKVSDFGLAKLYSTNESVVSLTAARGTLGYIAPELFYKNFGHVSYKADVYSFGMLLMEMVGKQRHFSRHQEQDLSELFFSSWIYDRIEQGEDMKIGDVTEDEKKYIWKMVIVALWCVQMKPMDRPSTSKALDMLDGDVELLQLPPKPTLYSHEISALDRENKPMGVQISSHNASITISLDGR</sequence>
<keyword evidence="2" id="KW-0418">Kinase</keyword>
<dbReference type="InterPro" id="IPR011009">
    <property type="entry name" value="Kinase-like_dom_sf"/>
</dbReference>
<proteinExistence type="predicted"/>
<keyword evidence="4" id="KW-0732">Signal</keyword>
<dbReference type="EMBL" id="CP126663">
    <property type="protein sequence ID" value="WKA06460.1"/>
    <property type="molecule type" value="Genomic_DNA"/>
</dbReference>
<keyword evidence="3 9" id="KW-0812">Transmembrane</keyword>
<evidence type="ECO:0000256" key="1">
    <source>
        <dbReference type="ARBA" id="ARBA00004479"/>
    </source>
</evidence>
<dbReference type="Gene3D" id="3.30.200.20">
    <property type="entry name" value="Phosphorylase Kinase, domain 1"/>
    <property type="match status" value="1"/>
</dbReference>
<evidence type="ECO:0000256" key="2">
    <source>
        <dbReference type="ARBA" id="ARBA00022527"/>
    </source>
</evidence>
<organism evidence="11 12">
    <name type="scientific">Vitis vinifera</name>
    <name type="common">Grape</name>
    <dbReference type="NCBI Taxonomy" id="29760"/>
    <lineage>
        <taxon>Eukaryota</taxon>
        <taxon>Viridiplantae</taxon>
        <taxon>Streptophyta</taxon>
        <taxon>Embryophyta</taxon>
        <taxon>Tracheophyta</taxon>
        <taxon>Spermatophyta</taxon>
        <taxon>Magnoliopsida</taxon>
        <taxon>eudicotyledons</taxon>
        <taxon>Gunneridae</taxon>
        <taxon>Pentapetalae</taxon>
        <taxon>rosids</taxon>
        <taxon>Vitales</taxon>
        <taxon>Vitaceae</taxon>
        <taxon>Viteae</taxon>
        <taxon>Vitis</taxon>
    </lineage>
</organism>
<evidence type="ECO:0000259" key="10">
    <source>
        <dbReference type="PROSITE" id="PS50011"/>
    </source>
</evidence>
<keyword evidence="2" id="KW-0723">Serine/threonine-protein kinase</keyword>
<dbReference type="InterPro" id="IPR045874">
    <property type="entry name" value="LRK10/LRL21-25-like"/>
</dbReference>
<evidence type="ECO:0000256" key="7">
    <source>
        <dbReference type="ARBA" id="ARBA00023180"/>
    </source>
</evidence>
<dbReference type="PANTHER" id="PTHR27009">
    <property type="entry name" value="RUST RESISTANCE KINASE LR10-RELATED"/>
    <property type="match status" value="1"/>
</dbReference>
<keyword evidence="12" id="KW-1185">Reference proteome</keyword>
<dbReference type="InterPro" id="IPR025287">
    <property type="entry name" value="WAK_GUB"/>
</dbReference>
<evidence type="ECO:0000256" key="3">
    <source>
        <dbReference type="ARBA" id="ARBA00022692"/>
    </source>
</evidence>
<reference evidence="11 12" key="1">
    <citation type="journal article" date="2023" name="Hortic Res">
        <title>The complete reference genome for grapevine (Vitis vinifera L.) genetics and breeding.</title>
        <authorList>
            <person name="Shi X."/>
            <person name="Cao S."/>
            <person name="Wang X."/>
            <person name="Huang S."/>
            <person name="Wang Y."/>
            <person name="Liu Z."/>
            <person name="Liu W."/>
            <person name="Leng X."/>
            <person name="Peng Y."/>
            <person name="Wang N."/>
            <person name="Wang Y."/>
            <person name="Ma Z."/>
            <person name="Xu X."/>
            <person name="Zhang F."/>
            <person name="Xue H."/>
            <person name="Zhong H."/>
            <person name="Wang Y."/>
            <person name="Zhang K."/>
            <person name="Velt A."/>
            <person name="Avia K."/>
            <person name="Holtgrawe D."/>
            <person name="Grimplet J."/>
            <person name="Matus J.T."/>
            <person name="Ware D."/>
            <person name="Wu X."/>
            <person name="Wang H."/>
            <person name="Liu C."/>
            <person name="Fang Y."/>
            <person name="Rustenholz C."/>
            <person name="Cheng Z."/>
            <person name="Xiao H."/>
            <person name="Zhou Y."/>
        </authorList>
    </citation>
    <scope>NUCLEOTIDE SEQUENCE [LARGE SCALE GENOMIC DNA]</scope>
    <source>
        <strain evidence="12">cv. Pinot noir / PN40024</strain>
        <tissue evidence="11">Leaf</tissue>
    </source>
</reference>
<evidence type="ECO:0000256" key="6">
    <source>
        <dbReference type="ARBA" id="ARBA00023136"/>
    </source>
</evidence>
<dbReference type="Proteomes" id="UP001227230">
    <property type="component" value="Chromosome 16"/>
</dbReference>
<dbReference type="InterPro" id="IPR008271">
    <property type="entry name" value="Ser/Thr_kinase_AS"/>
</dbReference>
<evidence type="ECO:0000256" key="5">
    <source>
        <dbReference type="ARBA" id="ARBA00022989"/>
    </source>
</evidence>
<evidence type="ECO:0000256" key="9">
    <source>
        <dbReference type="SAM" id="Phobius"/>
    </source>
</evidence>
<dbReference type="SUPFAM" id="SSF56112">
    <property type="entry name" value="Protein kinase-like (PK-like)"/>
    <property type="match status" value="1"/>
</dbReference>
<feature type="compositionally biased region" description="Polar residues" evidence="8">
    <location>
        <begin position="323"/>
        <end position="332"/>
    </location>
</feature>
<comment type="subcellular location">
    <subcellularLocation>
        <location evidence="1">Membrane</location>
        <topology evidence="1">Single-pass type I membrane protein</topology>
    </subcellularLocation>
</comment>
<evidence type="ECO:0000313" key="12">
    <source>
        <dbReference type="Proteomes" id="UP001227230"/>
    </source>
</evidence>
<feature type="domain" description="Protein kinase" evidence="10">
    <location>
        <begin position="844"/>
        <end position="1123"/>
    </location>
</feature>
<protein>
    <recommendedName>
        <fullName evidence="10">Protein kinase domain-containing protein</fullName>
    </recommendedName>
</protein>
<dbReference type="PROSITE" id="PS00108">
    <property type="entry name" value="PROTEIN_KINASE_ST"/>
    <property type="match status" value="1"/>
</dbReference>
<dbReference type="Pfam" id="PF00069">
    <property type="entry name" value="Pkinase"/>
    <property type="match status" value="1"/>
</dbReference>
<keyword evidence="2" id="KW-0808">Transferase</keyword>